<accession>A0A1T4YC95</accession>
<dbReference type="PANTHER" id="PTHR37829">
    <property type="entry name" value="PHAGE-LIKE ELEMENT PBSX PROTEIN XKDT"/>
    <property type="match status" value="1"/>
</dbReference>
<dbReference type="OrthoDB" id="2554267at2"/>
<dbReference type="InterPro" id="IPR058530">
    <property type="entry name" value="Baseplate_J-like_C"/>
</dbReference>
<dbReference type="RefSeq" id="WP_078697688.1">
    <property type="nucleotide sequence ID" value="NZ_FUYH01000035.1"/>
</dbReference>
<keyword evidence="6" id="KW-1185">Reference proteome</keyword>
<dbReference type="AlphaFoldDB" id="A0A1T4YC95"/>
<dbReference type="Pfam" id="PF04865">
    <property type="entry name" value="Baseplate_J"/>
    <property type="match status" value="1"/>
</dbReference>
<evidence type="ECO:0000313" key="5">
    <source>
        <dbReference type="EMBL" id="SKA99313.1"/>
    </source>
</evidence>
<dbReference type="InterPro" id="IPR052399">
    <property type="entry name" value="Phage_Baseplate_Assmbl_Protein"/>
</dbReference>
<dbReference type="STRING" id="1147123.SAMN05443428_1357"/>
<sequence length="347" mass="37217">MYEDMTDDVLKERMLEQTSTYNDEGGFIYDAIAPVATELANMYAELDNVLKNVFAQTSSGEWLEKRAAEFGIYRKTGTKATGQVKFVGNNGTIIPAGALVQTESGLQFQTKAEVTISNEQAIVDIEAIDVGSQYNVPANTITELPVQIVGVISVINEQATASGTNEEDDASLLNRLLIKVQTPATSGNANHYKLWALEVAGVGDVKVFPLWNGAGTVKVVIIDSNKQPASQDIVDNVVAHIEENRPIGATVTVASAQALNIDISATIVRDTNYTLEQVIANVSSKITNHLKSIVFKQSYASYAQIGSLILDSEGVLDYSNLTVNGGTSNITIGDEQVAVLGEVVLNE</sequence>
<feature type="domain" description="Baseplate J-like C-terminal" evidence="4">
    <location>
        <begin position="261"/>
        <end position="345"/>
    </location>
</feature>
<dbReference type="PANTHER" id="PTHR37829:SF3">
    <property type="entry name" value="PROTEIN JAYE-RELATED"/>
    <property type="match status" value="1"/>
</dbReference>
<evidence type="ECO:0000259" key="3">
    <source>
        <dbReference type="Pfam" id="PF26078"/>
    </source>
</evidence>
<dbReference type="InterPro" id="IPR006949">
    <property type="entry name" value="Barrel_Baseplate_J-like"/>
</dbReference>
<name>A0A1T4YC95_9CLOT</name>
<comment type="similarity">
    <text evidence="1">Belongs to the Mu gp47/PBSX XkdT family.</text>
</comment>
<dbReference type="EMBL" id="FUYH01000035">
    <property type="protein sequence ID" value="SKA99313.1"/>
    <property type="molecule type" value="Genomic_DNA"/>
</dbReference>
<proteinExistence type="inferred from homology"/>
<evidence type="ECO:0000256" key="1">
    <source>
        <dbReference type="ARBA" id="ARBA00038087"/>
    </source>
</evidence>
<evidence type="ECO:0000259" key="4">
    <source>
        <dbReference type="Pfam" id="PF26079"/>
    </source>
</evidence>
<evidence type="ECO:0000313" key="6">
    <source>
        <dbReference type="Proteomes" id="UP000190105"/>
    </source>
</evidence>
<protein>
    <submittedName>
        <fullName evidence="5">Uncharacterized phage protein gp47/JayE</fullName>
    </submittedName>
</protein>
<reference evidence="6" key="1">
    <citation type="submission" date="2017-02" db="EMBL/GenBank/DDBJ databases">
        <authorList>
            <person name="Varghese N."/>
            <person name="Submissions S."/>
        </authorList>
    </citation>
    <scope>NUCLEOTIDE SEQUENCE [LARGE SCALE GENOMIC DNA]</scope>
    <source>
        <strain evidence="6">USBA 833</strain>
    </source>
</reference>
<gene>
    <name evidence="5" type="ORF">SAMN05443428_1357</name>
</gene>
<feature type="domain" description="Baseplate J-like central" evidence="3">
    <location>
        <begin position="184"/>
        <end position="254"/>
    </location>
</feature>
<dbReference type="Pfam" id="PF26078">
    <property type="entry name" value="Baseplate_J_M"/>
    <property type="match status" value="1"/>
</dbReference>
<dbReference type="InterPro" id="IPR058531">
    <property type="entry name" value="Baseplate_J_M"/>
</dbReference>
<dbReference type="Pfam" id="PF26079">
    <property type="entry name" value="Baseplate_J_C"/>
    <property type="match status" value="1"/>
</dbReference>
<dbReference type="Proteomes" id="UP000190105">
    <property type="component" value="Unassembled WGS sequence"/>
</dbReference>
<feature type="domain" description="Baseplate protein J-like barrel" evidence="2">
    <location>
        <begin position="83"/>
        <end position="163"/>
    </location>
</feature>
<evidence type="ECO:0000259" key="2">
    <source>
        <dbReference type="Pfam" id="PF04865"/>
    </source>
</evidence>
<organism evidence="5 6">
    <name type="scientific">Caloramator quimbayensis</name>
    <dbReference type="NCBI Taxonomy" id="1147123"/>
    <lineage>
        <taxon>Bacteria</taxon>
        <taxon>Bacillati</taxon>
        <taxon>Bacillota</taxon>
        <taxon>Clostridia</taxon>
        <taxon>Eubacteriales</taxon>
        <taxon>Clostridiaceae</taxon>
        <taxon>Caloramator</taxon>
    </lineage>
</organism>